<protein>
    <submittedName>
        <fullName evidence="2">Uncharacterized protein</fullName>
    </submittedName>
</protein>
<evidence type="ECO:0000313" key="2">
    <source>
        <dbReference type="EMBL" id="KAL1844922.1"/>
    </source>
</evidence>
<reference evidence="2 3" key="1">
    <citation type="journal article" date="2024" name="Commun. Biol.">
        <title>Comparative genomic analysis of thermophilic fungi reveals convergent evolutionary adaptations and gene losses.</title>
        <authorList>
            <person name="Steindorff A.S."/>
            <person name="Aguilar-Pontes M.V."/>
            <person name="Robinson A.J."/>
            <person name="Andreopoulos B."/>
            <person name="LaButti K."/>
            <person name="Kuo A."/>
            <person name="Mondo S."/>
            <person name="Riley R."/>
            <person name="Otillar R."/>
            <person name="Haridas S."/>
            <person name="Lipzen A."/>
            <person name="Grimwood J."/>
            <person name="Schmutz J."/>
            <person name="Clum A."/>
            <person name="Reid I.D."/>
            <person name="Moisan M.C."/>
            <person name="Butler G."/>
            <person name="Nguyen T.T.M."/>
            <person name="Dewar K."/>
            <person name="Conant G."/>
            <person name="Drula E."/>
            <person name="Henrissat B."/>
            <person name="Hansel C."/>
            <person name="Singer S."/>
            <person name="Hutchinson M.I."/>
            <person name="de Vries R.P."/>
            <person name="Natvig D.O."/>
            <person name="Powell A.J."/>
            <person name="Tsang A."/>
            <person name="Grigoriev I.V."/>
        </authorList>
    </citation>
    <scope>NUCLEOTIDE SEQUENCE [LARGE SCALE GENOMIC DNA]</scope>
    <source>
        <strain evidence="2 3">ATCC 24622</strain>
    </source>
</reference>
<name>A0ABR3VTB0_9PEZI</name>
<accession>A0ABR3VTB0</accession>
<proteinExistence type="predicted"/>
<organism evidence="2 3">
    <name type="scientific">Phialemonium thermophilum</name>
    <dbReference type="NCBI Taxonomy" id="223376"/>
    <lineage>
        <taxon>Eukaryota</taxon>
        <taxon>Fungi</taxon>
        <taxon>Dikarya</taxon>
        <taxon>Ascomycota</taxon>
        <taxon>Pezizomycotina</taxon>
        <taxon>Sordariomycetes</taxon>
        <taxon>Sordariomycetidae</taxon>
        <taxon>Cephalothecales</taxon>
        <taxon>Cephalothecaceae</taxon>
        <taxon>Phialemonium</taxon>
    </lineage>
</organism>
<comment type="caution">
    <text evidence="2">The sequence shown here is derived from an EMBL/GenBank/DDBJ whole genome shotgun (WGS) entry which is preliminary data.</text>
</comment>
<sequence>MEKRTWRGFSRGKMPARLGCRYSSARRARSLAMPMFSATSWKRILRKMRLAEVVSSSLRCTTDSTCQPMASLASRWANRRAMLRSLLVGPQAVDAAHALGDEPVELDVGLGLGARLHHHGHQLGLLARRQAQLEQLVGGLFGVGAALQGQVDGAAQVDQVGVGLVLDLEGLFLFVLVLVVVLVVVVFRIGRGRGSRSVVAALAQDGVLQLAVGLLVLLPALVVAEDVEGLLAVDVGVERDLVGDLVLLLDQVQLLAHGRVVLEAVAAHLEQHLDHVLHAAVDVGLVQDGAELVEDEAGHLRVHVLEVLAHLAGQADGDLDAVVGGALQQQHQHLGGQGLVHDLLVDQVGDEGGGGQAHGLVVAAEGLAEAQHQALDQQLADLGQLGVDDGGGGGVDGGEGQAGGLGLGQALAEQAAAAHQVLGEQLRHDGLDVGDVDLVDEAVDALLEGLPSHALVLAAGLVGDLGLQGAQAGGRDVGAAAAHVEQALVLGLGGGLLLLLGARGRGGRRRLGAGSGSSWWW</sequence>
<keyword evidence="1" id="KW-0472">Membrane</keyword>
<dbReference type="EMBL" id="JAZHXJ010001372">
    <property type="protein sequence ID" value="KAL1844922.1"/>
    <property type="molecule type" value="Genomic_DNA"/>
</dbReference>
<feature type="transmembrane region" description="Helical" evidence="1">
    <location>
        <begin position="202"/>
        <end position="224"/>
    </location>
</feature>
<feature type="transmembrane region" description="Helical" evidence="1">
    <location>
        <begin position="171"/>
        <end position="190"/>
    </location>
</feature>
<keyword evidence="1" id="KW-1133">Transmembrane helix</keyword>
<dbReference type="Proteomes" id="UP001586593">
    <property type="component" value="Unassembled WGS sequence"/>
</dbReference>
<keyword evidence="1" id="KW-0812">Transmembrane</keyword>
<evidence type="ECO:0000256" key="1">
    <source>
        <dbReference type="SAM" id="Phobius"/>
    </source>
</evidence>
<gene>
    <name evidence="2" type="ORF">VTK73DRAFT_1506</name>
</gene>
<evidence type="ECO:0000313" key="3">
    <source>
        <dbReference type="Proteomes" id="UP001586593"/>
    </source>
</evidence>
<keyword evidence="3" id="KW-1185">Reference proteome</keyword>